<dbReference type="PROSITE" id="PS50949">
    <property type="entry name" value="HTH_GNTR"/>
    <property type="match status" value="1"/>
</dbReference>
<reference evidence="6" key="1">
    <citation type="journal article" date="2019" name="Int. J. Syst. Evol. Microbiol.">
        <title>The Global Catalogue of Microorganisms (GCM) 10K type strain sequencing project: providing services to taxonomists for standard genome sequencing and annotation.</title>
        <authorList>
            <consortium name="The Broad Institute Genomics Platform"/>
            <consortium name="The Broad Institute Genome Sequencing Center for Infectious Disease"/>
            <person name="Wu L."/>
            <person name="Ma J."/>
        </authorList>
    </citation>
    <scope>NUCLEOTIDE SEQUENCE [LARGE SCALE GENOMIC DNA]</scope>
    <source>
        <strain evidence="6">JCM 14559</strain>
    </source>
</reference>
<evidence type="ECO:0000256" key="3">
    <source>
        <dbReference type="ARBA" id="ARBA00023163"/>
    </source>
</evidence>
<dbReference type="Proteomes" id="UP001500897">
    <property type="component" value="Unassembled WGS sequence"/>
</dbReference>
<dbReference type="EMBL" id="BAAANS010000103">
    <property type="protein sequence ID" value="GAA2124693.1"/>
    <property type="molecule type" value="Genomic_DNA"/>
</dbReference>
<feature type="domain" description="HTH gntR-type" evidence="4">
    <location>
        <begin position="12"/>
        <end position="79"/>
    </location>
</feature>
<dbReference type="InterPro" id="IPR036390">
    <property type="entry name" value="WH_DNA-bd_sf"/>
</dbReference>
<gene>
    <name evidence="5" type="ORF">GCM10009759_76500</name>
</gene>
<evidence type="ECO:0000256" key="1">
    <source>
        <dbReference type="ARBA" id="ARBA00023015"/>
    </source>
</evidence>
<evidence type="ECO:0000313" key="5">
    <source>
        <dbReference type="EMBL" id="GAA2124693.1"/>
    </source>
</evidence>
<sequence>MAGTEQAQSEQAGVVAKVVDELHAMLTSMELLPGQALRQEALAARLGVSRAPVREALRVLESEGILHYERNVGYTVKRLTVAEFEQTYLMRRALESEVLRALPPLTEAQLGQLDQVNQQIERAATLSDMVTVHRLNDEFHFLVFQASGLDLVVDELRRIWKLSNSYRSAYLLHDRGARQRIVHEHGAMIEALRHGDSEQLIALMDNHRVGTSTQVGVLLAGSTDLESPSS</sequence>
<dbReference type="InterPro" id="IPR011711">
    <property type="entry name" value="GntR_C"/>
</dbReference>
<proteinExistence type="predicted"/>
<dbReference type="SUPFAM" id="SSF46785">
    <property type="entry name" value="Winged helix' DNA-binding domain"/>
    <property type="match status" value="1"/>
</dbReference>
<dbReference type="PANTHER" id="PTHR43537">
    <property type="entry name" value="TRANSCRIPTIONAL REGULATOR, GNTR FAMILY"/>
    <property type="match status" value="1"/>
</dbReference>
<evidence type="ECO:0000259" key="4">
    <source>
        <dbReference type="PROSITE" id="PS50949"/>
    </source>
</evidence>
<evidence type="ECO:0000313" key="6">
    <source>
        <dbReference type="Proteomes" id="UP001500897"/>
    </source>
</evidence>
<keyword evidence="2" id="KW-0238">DNA-binding</keyword>
<dbReference type="InterPro" id="IPR008920">
    <property type="entry name" value="TF_FadR/GntR_C"/>
</dbReference>
<dbReference type="SMART" id="SM00345">
    <property type="entry name" value="HTH_GNTR"/>
    <property type="match status" value="1"/>
</dbReference>
<dbReference type="InterPro" id="IPR036388">
    <property type="entry name" value="WH-like_DNA-bd_sf"/>
</dbReference>
<dbReference type="SMART" id="SM00895">
    <property type="entry name" value="FCD"/>
    <property type="match status" value="1"/>
</dbReference>
<dbReference type="Gene3D" id="1.10.10.10">
    <property type="entry name" value="Winged helix-like DNA-binding domain superfamily/Winged helix DNA-binding domain"/>
    <property type="match status" value="1"/>
</dbReference>
<evidence type="ECO:0000256" key="2">
    <source>
        <dbReference type="ARBA" id="ARBA00023125"/>
    </source>
</evidence>
<accession>A0ABP5K3S2</accession>
<keyword evidence="6" id="KW-1185">Reference proteome</keyword>
<keyword evidence="1" id="KW-0805">Transcription regulation</keyword>
<keyword evidence="3" id="KW-0804">Transcription</keyword>
<dbReference type="Gene3D" id="1.20.120.530">
    <property type="entry name" value="GntR ligand-binding domain-like"/>
    <property type="match status" value="1"/>
</dbReference>
<dbReference type="CDD" id="cd07377">
    <property type="entry name" value="WHTH_GntR"/>
    <property type="match status" value="1"/>
</dbReference>
<dbReference type="RefSeq" id="WP_344559131.1">
    <property type="nucleotide sequence ID" value="NZ_BAAANS010000103.1"/>
</dbReference>
<comment type="caution">
    <text evidence="5">The sequence shown here is derived from an EMBL/GenBank/DDBJ whole genome shotgun (WGS) entry which is preliminary data.</text>
</comment>
<dbReference type="Pfam" id="PF07729">
    <property type="entry name" value="FCD"/>
    <property type="match status" value="1"/>
</dbReference>
<dbReference type="SUPFAM" id="SSF48008">
    <property type="entry name" value="GntR ligand-binding domain-like"/>
    <property type="match status" value="1"/>
</dbReference>
<organism evidence="5 6">
    <name type="scientific">Kitasatospora saccharophila</name>
    <dbReference type="NCBI Taxonomy" id="407973"/>
    <lineage>
        <taxon>Bacteria</taxon>
        <taxon>Bacillati</taxon>
        <taxon>Actinomycetota</taxon>
        <taxon>Actinomycetes</taxon>
        <taxon>Kitasatosporales</taxon>
        <taxon>Streptomycetaceae</taxon>
        <taxon>Kitasatospora</taxon>
    </lineage>
</organism>
<dbReference type="PANTHER" id="PTHR43537:SF24">
    <property type="entry name" value="GLUCONATE OPERON TRANSCRIPTIONAL REPRESSOR"/>
    <property type="match status" value="1"/>
</dbReference>
<dbReference type="InterPro" id="IPR000524">
    <property type="entry name" value="Tscrpt_reg_HTH_GntR"/>
</dbReference>
<name>A0ABP5K3S2_9ACTN</name>
<dbReference type="Pfam" id="PF00392">
    <property type="entry name" value="GntR"/>
    <property type="match status" value="1"/>
</dbReference>
<dbReference type="PRINTS" id="PR00035">
    <property type="entry name" value="HTHGNTR"/>
</dbReference>
<protein>
    <submittedName>
        <fullName evidence="5">GntR family transcriptional regulator</fullName>
    </submittedName>
</protein>